<dbReference type="EMBL" id="AGCN01000031">
    <property type="protein sequence ID" value="EHN61438.1"/>
    <property type="molecule type" value="Genomic_DNA"/>
</dbReference>
<dbReference type="InterPro" id="IPR012341">
    <property type="entry name" value="6hp_glycosidase-like_sf"/>
</dbReference>
<gene>
    <name evidence="1" type="ORF">HMPREF0557_01447</name>
</gene>
<sequence>MNNLVIANRAFIQTSTEQIKKAINNQKLADMYEKCMENTLDTTIKIRENGLTFILTGDIPAMWLRDSVCQVRPFLLFAKENEEIESMLIGLSKEQVSLVEIDPYANAFNETPNGAGHQADKTEMHPQVWERKYEIDSLCYPIQLAYFIWKITGRTEQFDAAFFKMLQTIFALWEVEQHHETKSPYRFERLDCVPSDTLKRNGLGTETAYTGMLWSGFRPSDDACEYGYLIPSNMFAVVVLGYAKEIIEAFYPSEIETIKQAVTLQNDIQLGIEKFGTYNHPTFGEIFAFEVDGLGNQLLMDDANVPSLLSMPIIQYLEKESPIYQNTRKFILSKSNPYYFEGELAKGIGSPHTPAGYIWPIGLAIQGLTANDESEKLEILQMLLRTDAGTGLMHESFHPDHPEDFTREWFSWANMMFCELTLDVAGFRMASVLKN</sequence>
<dbReference type="Pfam" id="PF06824">
    <property type="entry name" value="Glyco_hydro_125"/>
    <property type="match status" value="1"/>
</dbReference>
<keyword evidence="2" id="KW-1185">Reference proteome</keyword>
<comment type="caution">
    <text evidence="1">The sequence shown here is derived from an EMBL/GenBank/DDBJ whole genome shotgun (WGS) entry which is preliminary data.</text>
</comment>
<protein>
    <recommendedName>
        <fullName evidence="3">Metal-independent alpha-mannosidase</fullName>
    </recommendedName>
</protein>
<evidence type="ECO:0000313" key="1">
    <source>
        <dbReference type="EMBL" id="EHN61438.1"/>
    </source>
</evidence>
<dbReference type="SUPFAM" id="SSF48208">
    <property type="entry name" value="Six-hairpin glycosidases"/>
    <property type="match status" value="1"/>
</dbReference>
<reference evidence="1 2" key="1">
    <citation type="submission" date="2011-08" db="EMBL/GenBank/DDBJ databases">
        <authorList>
            <person name="Weinstock G."/>
            <person name="Sodergren E."/>
            <person name="Clifton S."/>
            <person name="Fulton L."/>
            <person name="Fulton B."/>
            <person name="Courtney L."/>
            <person name="Fronick C."/>
            <person name="Harrison M."/>
            <person name="Strong C."/>
            <person name="Farmer C."/>
            <person name="Delahaunty K."/>
            <person name="Markovic C."/>
            <person name="Hall O."/>
            <person name="Minx P."/>
            <person name="Tomlinson C."/>
            <person name="Mitreva M."/>
            <person name="Hou S."/>
            <person name="Chen J."/>
            <person name="Wollam A."/>
            <person name="Pepin K.H."/>
            <person name="Johnson M."/>
            <person name="Bhonagiri V."/>
            <person name="Zhang X."/>
            <person name="Suruliraj S."/>
            <person name="Warren W."/>
            <person name="Chinwalla A."/>
            <person name="Mardis E.R."/>
            <person name="Wilson R.K."/>
        </authorList>
    </citation>
    <scope>NUCLEOTIDE SEQUENCE [LARGE SCALE GENOMIC DNA]</scope>
    <source>
        <strain evidence="1 2">ATCC 33091</strain>
    </source>
</reference>
<dbReference type="PANTHER" id="PTHR31047:SF0">
    <property type="entry name" value="MEIOTICALLY UP-REGULATED GENE 157 PROTEIN"/>
    <property type="match status" value="1"/>
</dbReference>
<name>A0AB72Z9Z3_LISIO</name>
<dbReference type="Gene3D" id="1.50.10.10">
    <property type="match status" value="1"/>
</dbReference>
<organism evidence="1 2">
    <name type="scientific">Listeria innocua ATCC 33091</name>
    <dbReference type="NCBI Taxonomy" id="1002366"/>
    <lineage>
        <taxon>Bacteria</taxon>
        <taxon>Bacillati</taxon>
        <taxon>Bacillota</taxon>
        <taxon>Bacilli</taxon>
        <taxon>Bacillales</taxon>
        <taxon>Listeriaceae</taxon>
        <taxon>Listeria</taxon>
    </lineage>
</organism>
<dbReference type="PANTHER" id="PTHR31047">
    <property type="entry name" value="MEIOTICALLY UP-REGULATED GENE 157 PROTEIN"/>
    <property type="match status" value="1"/>
</dbReference>
<dbReference type="PIRSF" id="PIRSF028846">
    <property type="entry name" value="UCP028846"/>
    <property type="match status" value="1"/>
</dbReference>
<dbReference type="InterPro" id="IPR008313">
    <property type="entry name" value="GH125"/>
</dbReference>
<dbReference type="AlphaFoldDB" id="A0AB72Z9Z3"/>
<evidence type="ECO:0008006" key="3">
    <source>
        <dbReference type="Google" id="ProtNLM"/>
    </source>
</evidence>
<dbReference type="InterPro" id="IPR008928">
    <property type="entry name" value="6-hairpin_glycosidase_sf"/>
</dbReference>
<proteinExistence type="predicted"/>
<dbReference type="SMART" id="SM01149">
    <property type="entry name" value="DUF1237"/>
    <property type="match status" value="1"/>
</dbReference>
<dbReference type="Proteomes" id="UP000003597">
    <property type="component" value="Unassembled WGS sequence"/>
</dbReference>
<accession>A0AB72Z9Z3</accession>
<evidence type="ECO:0000313" key="2">
    <source>
        <dbReference type="Proteomes" id="UP000003597"/>
    </source>
</evidence>
<dbReference type="GO" id="GO:0005975">
    <property type="term" value="P:carbohydrate metabolic process"/>
    <property type="evidence" value="ECO:0007669"/>
    <property type="project" value="InterPro"/>
</dbReference>